<reference evidence="3" key="1">
    <citation type="submission" date="2025-08" db="UniProtKB">
        <authorList>
            <consortium name="RefSeq"/>
        </authorList>
    </citation>
    <scope>IDENTIFICATION</scope>
    <source>
        <tissue evidence="3">Whole body</tissue>
    </source>
</reference>
<gene>
    <name evidence="3" type="primary">LOC113464063</name>
</gene>
<organism evidence="2 3">
    <name type="scientific">Ceratina calcarata</name>
    <dbReference type="NCBI Taxonomy" id="156304"/>
    <lineage>
        <taxon>Eukaryota</taxon>
        <taxon>Metazoa</taxon>
        <taxon>Ecdysozoa</taxon>
        <taxon>Arthropoda</taxon>
        <taxon>Hexapoda</taxon>
        <taxon>Insecta</taxon>
        <taxon>Pterygota</taxon>
        <taxon>Neoptera</taxon>
        <taxon>Endopterygota</taxon>
        <taxon>Hymenoptera</taxon>
        <taxon>Apocrita</taxon>
        <taxon>Aculeata</taxon>
        <taxon>Apoidea</taxon>
        <taxon>Anthophila</taxon>
        <taxon>Apidae</taxon>
        <taxon>Ceratina</taxon>
        <taxon>Zadontomerus</taxon>
    </lineage>
</organism>
<evidence type="ECO:0000313" key="2">
    <source>
        <dbReference type="Proteomes" id="UP000694925"/>
    </source>
</evidence>
<evidence type="ECO:0000313" key="3">
    <source>
        <dbReference type="RefSeq" id="XP_026667595.1"/>
    </source>
</evidence>
<dbReference type="KEGG" id="ccal:113464063"/>
<feature type="region of interest" description="Disordered" evidence="1">
    <location>
        <begin position="77"/>
        <end position="103"/>
    </location>
</feature>
<keyword evidence="2" id="KW-1185">Reference proteome</keyword>
<feature type="compositionally biased region" description="Polar residues" evidence="1">
    <location>
        <begin position="94"/>
        <end position="103"/>
    </location>
</feature>
<dbReference type="AlphaFoldDB" id="A0AAJ7W916"/>
<sequence length="103" mass="11245">MGTNQDAVSRLCDSSSSIWELLRAIFVDSCTQPRVRTRSERHVLVTCVHINARQCSLAYDVSGHIKGTSRDSRWKITTTGKEEPSIGKPMKPLVSSSLIAGAG</sequence>
<dbReference type="RefSeq" id="XP_026667595.1">
    <property type="nucleotide sequence ID" value="XM_026811794.1"/>
</dbReference>
<accession>A0AAJ7W916</accession>
<evidence type="ECO:0000256" key="1">
    <source>
        <dbReference type="SAM" id="MobiDB-lite"/>
    </source>
</evidence>
<name>A0AAJ7W916_9HYME</name>
<protein>
    <submittedName>
        <fullName evidence="3">Uncharacterized protein LOC113464063 isoform X1</fullName>
    </submittedName>
</protein>
<dbReference type="GeneID" id="113464063"/>
<proteinExistence type="predicted"/>
<dbReference type="Proteomes" id="UP000694925">
    <property type="component" value="Unplaced"/>
</dbReference>